<reference evidence="7" key="1">
    <citation type="journal article" date="2020" name="Stud. Mycol.">
        <title>101 Dothideomycetes genomes: a test case for predicting lifestyles and emergence of pathogens.</title>
        <authorList>
            <person name="Haridas S."/>
            <person name="Albert R."/>
            <person name="Binder M."/>
            <person name="Bloem J."/>
            <person name="Labutti K."/>
            <person name="Salamov A."/>
            <person name="Andreopoulos B."/>
            <person name="Baker S."/>
            <person name="Barry K."/>
            <person name="Bills G."/>
            <person name="Bluhm B."/>
            <person name="Cannon C."/>
            <person name="Castanera R."/>
            <person name="Culley D."/>
            <person name="Daum C."/>
            <person name="Ezra D."/>
            <person name="Gonzalez J."/>
            <person name="Henrissat B."/>
            <person name="Kuo A."/>
            <person name="Liang C."/>
            <person name="Lipzen A."/>
            <person name="Lutzoni F."/>
            <person name="Magnuson J."/>
            <person name="Mondo S."/>
            <person name="Nolan M."/>
            <person name="Ohm R."/>
            <person name="Pangilinan J."/>
            <person name="Park H.-J."/>
            <person name="Ramirez L."/>
            <person name="Alfaro M."/>
            <person name="Sun H."/>
            <person name="Tritt A."/>
            <person name="Yoshinaga Y."/>
            <person name="Zwiers L.-H."/>
            <person name="Turgeon B."/>
            <person name="Goodwin S."/>
            <person name="Spatafora J."/>
            <person name="Crous P."/>
            <person name="Grigoriev I."/>
        </authorList>
    </citation>
    <scope>NUCLEOTIDE SEQUENCE</scope>
    <source>
        <strain evidence="7">CBS 262.69</strain>
    </source>
</reference>
<dbReference type="FunFam" id="3.40.605.10:FF:000026">
    <property type="entry name" value="Aldehyde dehydrogenase, putative"/>
    <property type="match status" value="1"/>
</dbReference>
<dbReference type="AlphaFoldDB" id="A0A6G1I3V3"/>
<evidence type="ECO:0000259" key="6">
    <source>
        <dbReference type="Pfam" id="PF00171"/>
    </source>
</evidence>
<evidence type="ECO:0000256" key="2">
    <source>
        <dbReference type="ARBA" id="ARBA00023002"/>
    </source>
</evidence>
<dbReference type="PROSITE" id="PS00687">
    <property type="entry name" value="ALDEHYDE_DEHYDR_GLU"/>
    <property type="match status" value="1"/>
</dbReference>
<dbReference type="FunFam" id="3.40.309.10:FF:000012">
    <property type="entry name" value="Betaine aldehyde dehydrogenase"/>
    <property type="match status" value="1"/>
</dbReference>
<dbReference type="FunFam" id="3.40.605.10:FF:000001">
    <property type="entry name" value="Aldehyde dehydrogenase 1"/>
    <property type="match status" value="1"/>
</dbReference>
<dbReference type="GO" id="GO:0046394">
    <property type="term" value="P:carboxylic acid biosynthetic process"/>
    <property type="evidence" value="ECO:0007669"/>
    <property type="project" value="UniProtKB-ARBA"/>
</dbReference>
<dbReference type="PANTHER" id="PTHR43720">
    <property type="entry name" value="2-AMINOMUCONIC SEMIALDEHYDE DEHYDROGENASE"/>
    <property type="match status" value="1"/>
</dbReference>
<keyword evidence="2 5" id="KW-0560">Oxidoreductase</keyword>
<evidence type="ECO:0000256" key="3">
    <source>
        <dbReference type="ARBA" id="ARBA00023027"/>
    </source>
</evidence>
<sequence>MPDLKVKLTAPNGTEYTQPTGLFISNEWVPSSDGGTITSIDPTTEEVITSVSAATESDIDAAVRAAHRAFKSEWRSFEGTARGALLYELAALVDAHASTLAAIETWDNGKPYTVALTEDLVEVSAVLRYYAGWADKISGKVIDTTSAKLTYTLRQPLGVCAQIIPWNYPLAMAAWKLGPALAAGNTVVLKAAEQTPLSILYLAELVKKAGFPPGVVNVVNGYGRVAGAALVQHPLVAKVAFTGSTATGKEIMKMAAGGLKNITLETGGKSPCLIFADADLDQAVKWAHVGIMSNMGQVCCATSRIYVHEDLYERFLEGFAARVKEVSVIGSPWEEGTFQGPQVTKRQQERVLGYIEAGLSEGARLVTGGKEAAGQGKGFFVAPTVFADVREDMQVVKEEVFGPVVTVSSFKDEDEVLARANDTMYGLGAAVFTADIARAHRIAASLESGTVWVNSSNDGDFRVPFGGVKMSGIGRELGEAGLDGYTSTKAVMVNLGTRL</sequence>
<keyword evidence="3" id="KW-0520">NAD</keyword>
<evidence type="ECO:0000256" key="1">
    <source>
        <dbReference type="ARBA" id="ARBA00009986"/>
    </source>
</evidence>
<dbReference type="OrthoDB" id="310895at2759"/>
<evidence type="ECO:0000256" key="4">
    <source>
        <dbReference type="PROSITE-ProRule" id="PRU10007"/>
    </source>
</evidence>
<proteinExistence type="inferred from homology"/>
<dbReference type="GO" id="GO:0006598">
    <property type="term" value="P:polyamine catabolic process"/>
    <property type="evidence" value="ECO:0007669"/>
    <property type="project" value="TreeGrafter"/>
</dbReference>
<feature type="domain" description="Aldehyde dehydrogenase" evidence="6">
    <location>
        <begin position="28"/>
        <end position="491"/>
    </location>
</feature>
<dbReference type="EMBL" id="ML996690">
    <property type="protein sequence ID" value="KAF2402749.1"/>
    <property type="molecule type" value="Genomic_DNA"/>
</dbReference>
<keyword evidence="8" id="KW-1185">Reference proteome</keyword>
<protein>
    <submittedName>
        <fullName evidence="7">Aldehyde dehydrogenase</fullName>
    </submittedName>
</protein>
<comment type="similarity">
    <text evidence="1 5">Belongs to the aldehyde dehydrogenase family.</text>
</comment>
<feature type="active site" evidence="4">
    <location>
        <position position="265"/>
    </location>
</feature>
<dbReference type="InterPro" id="IPR016162">
    <property type="entry name" value="Ald_DH_N"/>
</dbReference>
<gene>
    <name evidence="7" type="ORF">EJ06DRAFT_472938</name>
</gene>
<dbReference type="Gene3D" id="3.40.605.10">
    <property type="entry name" value="Aldehyde Dehydrogenase, Chain A, domain 1"/>
    <property type="match status" value="1"/>
</dbReference>
<dbReference type="InterPro" id="IPR029510">
    <property type="entry name" value="Ald_DH_CS_GLU"/>
</dbReference>
<dbReference type="Pfam" id="PF00171">
    <property type="entry name" value="Aldedh"/>
    <property type="match status" value="1"/>
</dbReference>
<dbReference type="PANTHER" id="PTHR43720:SF2">
    <property type="entry name" value="2-AMINOMUCONIC SEMIALDEHYDE DEHYDROGENASE"/>
    <property type="match status" value="1"/>
</dbReference>
<dbReference type="Proteomes" id="UP000799640">
    <property type="component" value="Unassembled WGS sequence"/>
</dbReference>
<accession>A0A6G1I3V3</accession>
<dbReference type="InterPro" id="IPR015590">
    <property type="entry name" value="Aldehyde_DH_dom"/>
</dbReference>
<evidence type="ECO:0000313" key="8">
    <source>
        <dbReference type="Proteomes" id="UP000799640"/>
    </source>
</evidence>
<evidence type="ECO:0000313" key="7">
    <source>
        <dbReference type="EMBL" id="KAF2402749.1"/>
    </source>
</evidence>
<organism evidence="7 8">
    <name type="scientific">Trichodelitschia bisporula</name>
    <dbReference type="NCBI Taxonomy" id="703511"/>
    <lineage>
        <taxon>Eukaryota</taxon>
        <taxon>Fungi</taxon>
        <taxon>Dikarya</taxon>
        <taxon>Ascomycota</taxon>
        <taxon>Pezizomycotina</taxon>
        <taxon>Dothideomycetes</taxon>
        <taxon>Dothideomycetes incertae sedis</taxon>
        <taxon>Phaeotrichales</taxon>
        <taxon>Phaeotrichaceae</taxon>
        <taxon>Trichodelitschia</taxon>
    </lineage>
</organism>
<dbReference type="InterPro" id="IPR016161">
    <property type="entry name" value="Ald_DH/histidinol_DH"/>
</dbReference>
<dbReference type="Gene3D" id="3.40.309.10">
    <property type="entry name" value="Aldehyde Dehydrogenase, Chain A, domain 2"/>
    <property type="match status" value="1"/>
</dbReference>
<dbReference type="GO" id="GO:0004029">
    <property type="term" value="F:aldehyde dehydrogenase (NAD+) activity"/>
    <property type="evidence" value="ECO:0007669"/>
    <property type="project" value="TreeGrafter"/>
</dbReference>
<evidence type="ECO:0000256" key="5">
    <source>
        <dbReference type="RuleBase" id="RU003345"/>
    </source>
</evidence>
<name>A0A6G1I3V3_9PEZI</name>
<dbReference type="InterPro" id="IPR016163">
    <property type="entry name" value="Ald_DH_C"/>
</dbReference>
<dbReference type="SUPFAM" id="SSF53720">
    <property type="entry name" value="ALDH-like"/>
    <property type="match status" value="1"/>
</dbReference>